<dbReference type="PANTHER" id="PTHR15228">
    <property type="entry name" value="SPERMATHECAL PHYSIOLOGY VARIANT"/>
    <property type="match status" value="1"/>
</dbReference>
<feature type="region of interest" description="Disordered" evidence="2">
    <location>
        <begin position="50"/>
        <end position="84"/>
    </location>
</feature>
<evidence type="ECO:0000256" key="2">
    <source>
        <dbReference type="SAM" id="MobiDB-lite"/>
    </source>
</evidence>
<evidence type="ECO:0000256" key="1">
    <source>
        <dbReference type="ARBA" id="ARBA00022468"/>
    </source>
</evidence>
<dbReference type="InterPro" id="IPR051025">
    <property type="entry name" value="RhoGAP"/>
</dbReference>
<keyword evidence="5" id="KW-1185">Reference proteome</keyword>
<dbReference type="GO" id="GO:0051056">
    <property type="term" value="P:regulation of small GTPase mediated signal transduction"/>
    <property type="evidence" value="ECO:0007669"/>
    <property type="project" value="UniProtKB-ARBA"/>
</dbReference>
<dbReference type="EMBL" id="MRZV01000057">
    <property type="protein sequence ID" value="PIK60421.1"/>
    <property type="molecule type" value="Genomic_DNA"/>
</dbReference>
<feature type="region of interest" description="Disordered" evidence="2">
    <location>
        <begin position="153"/>
        <end position="199"/>
    </location>
</feature>
<feature type="compositionally biased region" description="Polar residues" evidence="2">
    <location>
        <begin position="74"/>
        <end position="84"/>
    </location>
</feature>
<sequence>MSTMNLSTVFGPNIYKADSDEPNRMMETTTMSQRLMNLLIANHTDMFPGNNSIKFSESEGNVPKPVPPPRSKGVNKQSKPNNVTDIDLLKFIQTNNLRADSFQEGDEKQQQDKGDPWEQQLMQLSSAEDLDSLHKMVEATMCRRSVSSDVHLPIDRSVDSDQESIASGTSNAHDSVVYYRRGSEGQRSDSQDRPESRLSFVNPLVTMRYNGRASPNRWSRLPWDRLDRGTPEHKRLSITKRTRDWSYWRSKLRHSKWKLRLKGKNTNRN</sequence>
<dbReference type="InterPro" id="IPR008936">
    <property type="entry name" value="Rho_GTPase_activation_prot"/>
</dbReference>
<dbReference type="STRING" id="307972.A0A2G8LJK1"/>
<comment type="caution">
    <text evidence="4">The sequence shown here is derived from an EMBL/GenBank/DDBJ whole genome shotgun (WGS) entry which is preliminary data.</text>
</comment>
<accession>A0A2G8LJK1</accession>
<organism evidence="4 5">
    <name type="scientific">Stichopus japonicus</name>
    <name type="common">Sea cucumber</name>
    <dbReference type="NCBI Taxonomy" id="307972"/>
    <lineage>
        <taxon>Eukaryota</taxon>
        <taxon>Metazoa</taxon>
        <taxon>Echinodermata</taxon>
        <taxon>Eleutherozoa</taxon>
        <taxon>Echinozoa</taxon>
        <taxon>Holothuroidea</taxon>
        <taxon>Aspidochirotacea</taxon>
        <taxon>Aspidochirotida</taxon>
        <taxon>Stichopodidae</taxon>
        <taxon>Apostichopus</taxon>
    </lineage>
</organism>
<keyword evidence="1" id="KW-0343">GTPase activation</keyword>
<evidence type="ECO:0000259" key="3">
    <source>
        <dbReference type="PROSITE" id="PS50238"/>
    </source>
</evidence>
<dbReference type="GO" id="GO:0007165">
    <property type="term" value="P:signal transduction"/>
    <property type="evidence" value="ECO:0007669"/>
    <property type="project" value="InterPro"/>
</dbReference>
<dbReference type="SUPFAM" id="SSF48350">
    <property type="entry name" value="GTPase activation domain, GAP"/>
    <property type="match status" value="1"/>
</dbReference>
<feature type="domain" description="Rho-GAP" evidence="3">
    <location>
        <begin position="1"/>
        <end position="47"/>
    </location>
</feature>
<dbReference type="Proteomes" id="UP000230750">
    <property type="component" value="Unassembled WGS sequence"/>
</dbReference>
<dbReference type="AlphaFoldDB" id="A0A2G8LJK1"/>
<protein>
    <submittedName>
        <fullName evidence="4">Putative rho GTPase-activating protein 25 isoform X1</fullName>
    </submittedName>
</protein>
<feature type="compositionally biased region" description="Polar residues" evidence="2">
    <location>
        <begin position="163"/>
        <end position="173"/>
    </location>
</feature>
<feature type="compositionally biased region" description="Polar residues" evidence="2">
    <location>
        <begin position="50"/>
        <end position="59"/>
    </location>
</feature>
<evidence type="ECO:0000313" key="4">
    <source>
        <dbReference type="EMBL" id="PIK60421.1"/>
    </source>
</evidence>
<dbReference type="InterPro" id="IPR000198">
    <property type="entry name" value="RhoGAP_dom"/>
</dbReference>
<dbReference type="Gene3D" id="1.10.555.10">
    <property type="entry name" value="Rho GTPase activation protein"/>
    <property type="match status" value="1"/>
</dbReference>
<dbReference type="GO" id="GO:0005096">
    <property type="term" value="F:GTPase activator activity"/>
    <property type="evidence" value="ECO:0007669"/>
    <property type="project" value="UniProtKB-KW"/>
</dbReference>
<feature type="compositionally biased region" description="Basic and acidic residues" evidence="2">
    <location>
        <begin position="181"/>
        <end position="196"/>
    </location>
</feature>
<name>A0A2G8LJK1_STIJA</name>
<evidence type="ECO:0000313" key="5">
    <source>
        <dbReference type="Proteomes" id="UP000230750"/>
    </source>
</evidence>
<gene>
    <name evidence="4" type="ORF">BSL78_02657</name>
</gene>
<dbReference type="PROSITE" id="PS50238">
    <property type="entry name" value="RHOGAP"/>
    <property type="match status" value="1"/>
</dbReference>
<reference evidence="4 5" key="1">
    <citation type="journal article" date="2017" name="PLoS Biol.">
        <title>The sea cucumber genome provides insights into morphological evolution and visceral regeneration.</title>
        <authorList>
            <person name="Zhang X."/>
            <person name="Sun L."/>
            <person name="Yuan J."/>
            <person name="Sun Y."/>
            <person name="Gao Y."/>
            <person name="Zhang L."/>
            <person name="Li S."/>
            <person name="Dai H."/>
            <person name="Hamel J.F."/>
            <person name="Liu C."/>
            <person name="Yu Y."/>
            <person name="Liu S."/>
            <person name="Lin W."/>
            <person name="Guo K."/>
            <person name="Jin S."/>
            <person name="Xu P."/>
            <person name="Storey K.B."/>
            <person name="Huan P."/>
            <person name="Zhang T."/>
            <person name="Zhou Y."/>
            <person name="Zhang J."/>
            <person name="Lin C."/>
            <person name="Li X."/>
            <person name="Xing L."/>
            <person name="Huo D."/>
            <person name="Sun M."/>
            <person name="Wang L."/>
            <person name="Mercier A."/>
            <person name="Li F."/>
            <person name="Yang H."/>
            <person name="Xiang J."/>
        </authorList>
    </citation>
    <scope>NUCLEOTIDE SEQUENCE [LARGE SCALE GENOMIC DNA]</scope>
    <source>
        <strain evidence="4">Shaxun</strain>
        <tissue evidence="4">Muscle</tissue>
    </source>
</reference>
<dbReference type="PANTHER" id="PTHR15228:SF24">
    <property type="entry name" value="RHO-GAP DOMAIN-CONTAINING PROTEIN"/>
    <property type="match status" value="1"/>
</dbReference>
<proteinExistence type="predicted"/>